<comment type="caution">
    <text evidence="1">The sequence shown here is derived from an EMBL/GenBank/DDBJ whole genome shotgun (WGS) entry which is preliminary data.</text>
</comment>
<organism evidence="1 2">
    <name type="scientific">Phlebia brevispora</name>
    <dbReference type="NCBI Taxonomy" id="194682"/>
    <lineage>
        <taxon>Eukaryota</taxon>
        <taxon>Fungi</taxon>
        <taxon>Dikarya</taxon>
        <taxon>Basidiomycota</taxon>
        <taxon>Agaricomycotina</taxon>
        <taxon>Agaricomycetes</taxon>
        <taxon>Polyporales</taxon>
        <taxon>Meruliaceae</taxon>
        <taxon>Phlebia</taxon>
    </lineage>
</organism>
<dbReference type="Proteomes" id="UP001148662">
    <property type="component" value="Unassembled WGS sequence"/>
</dbReference>
<name>A0ACC1SQZ3_9APHY</name>
<sequence length="243" mass="27246">MSAPFTGVPALPFDVANPSIKTQGTPVGPWADLKKYLASLSPPMKHYTTYLSGPTANNDMLNAPEGLHAFLRAYFHVKSADWALNDPHPLAGPHELVHMPAYYIMPHDVTMPEAVRKDAPSEKEVAENHWLPDEDLDVYVKEFGRTGFQGGLNWYRASFDEKSAEALRLFSGKKIEVPFMFMGGRKDWGVYQRPGGLAKLRSLCTQWDEQDFVLVDGAGHWVQQEQADEVVSSVLRFLVKSRV</sequence>
<keyword evidence="2" id="KW-1185">Reference proteome</keyword>
<dbReference type="EMBL" id="JANHOG010001086">
    <property type="protein sequence ID" value="KAJ3544541.1"/>
    <property type="molecule type" value="Genomic_DNA"/>
</dbReference>
<protein>
    <submittedName>
        <fullName evidence="1">Uncharacterized protein</fullName>
    </submittedName>
</protein>
<gene>
    <name evidence="1" type="ORF">NM688_g5727</name>
</gene>
<evidence type="ECO:0000313" key="1">
    <source>
        <dbReference type="EMBL" id="KAJ3544541.1"/>
    </source>
</evidence>
<reference evidence="1" key="1">
    <citation type="submission" date="2022-07" db="EMBL/GenBank/DDBJ databases">
        <title>Genome Sequence of Phlebia brevispora.</title>
        <authorList>
            <person name="Buettner E."/>
        </authorList>
    </citation>
    <scope>NUCLEOTIDE SEQUENCE</scope>
    <source>
        <strain evidence="1">MPL23</strain>
    </source>
</reference>
<proteinExistence type="predicted"/>
<accession>A0ACC1SQZ3</accession>
<evidence type="ECO:0000313" key="2">
    <source>
        <dbReference type="Proteomes" id="UP001148662"/>
    </source>
</evidence>